<evidence type="ECO:0000313" key="2">
    <source>
        <dbReference type="EMBL" id="MFE8699569.1"/>
    </source>
</evidence>
<accession>A0ABW6K5V1</accession>
<feature type="transmembrane region" description="Helical" evidence="1">
    <location>
        <begin position="7"/>
        <end position="28"/>
    </location>
</feature>
<evidence type="ECO:0000313" key="3">
    <source>
        <dbReference type="Proteomes" id="UP001601059"/>
    </source>
</evidence>
<protein>
    <recommendedName>
        <fullName evidence="4">DUF340 domain-containing protein</fullName>
    </recommendedName>
</protein>
<feature type="transmembrane region" description="Helical" evidence="1">
    <location>
        <begin position="43"/>
        <end position="65"/>
    </location>
</feature>
<gene>
    <name evidence="2" type="ORF">ACFYKX_02910</name>
</gene>
<dbReference type="RefSeq" id="WP_389357871.1">
    <property type="nucleotide sequence ID" value="NZ_JBIACK010000001.1"/>
</dbReference>
<reference evidence="2 3" key="1">
    <citation type="submission" date="2024-08" db="EMBL/GenBank/DDBJ databases">
        <title>Two novel Cytobacillus novel species.</title>
        <authorList>
            <person name="Liu G."/>
        </authorList>
    </citation>
    <scope>NUCLEOTIDE SEQUENCE [LARGE SCALE GENOMIC DNA]</scope>
    <source>
        <strain evidence="2 3">FJAT-54145</strain>
    </source>
</reference>
<evidence type="ECO:0008006" key="4">
    <source>
        <dbReference type="Google" id="ProtNLM"/>
    </source>
</evidence>
<keyword evidence="1" id="KW-0472">Membrane</keyword>
<comment type="caution">
    <text evidence="2">The sequence shown here is derived from an EMBL/GenBank/DDBJ whole genome shotgun (WGS) entry which is preliminary data.</text>
</comment>
<name>A0ABW6K5V1_9BACI</name>
<keyword evidence="1" id="KW-0812">Transmembrane</keyword>
<evidence type="ECO:0000256" key="1">
    <source>
        <dbReference type="SAM" id="Phobius"/>
    </source>
</evidence>
<feature type="transmembrane region" description="Helical" evidence="1">
    <location>
        <begin position="72"/>
        <end position="90"/>
    </location>
</feature>
<dbReference type="EMBL" id="JBIACK010000001">
    <property type="protein sequence ID" value="MFE8699569.1"/>
    <property type="molecule type" value="Genomic_DNA"/>
</dbReference>
<keyword evidence="1" id="KW-1133">Transmembrane helix</keyword>
<dbReference type="Proteomes" id="UP001601059">
    <property type="component" value="Unassembled WGS sequence"/>
</dbReference>
<proteinExistence type="predicted"/>
<organism evidence="2 3">
    <name type="scientific">Cytobacillus spartinae</name>
    <dbReference type="NCBI Taxonomy" id="3299023"/>
    <lineage>
        <taxon>Bacteria</taxon>
        <taxon>Bacillati</taxon>
        <taxon>Bacillota</taxon>
        <taxon>Bacilli</taxon>
        <taxon>Bacillales</taxon>
        <taxon>Bacillaceae</taxon>
        <taxon>Cytobacillus</taxon>
    </lineage>
</organism>
<sequence length="96" mass="10901">MGKILNRWSFFLSFVCAALVIILSTNYFKQRILHWTGVHPLEIVFYLSLTVLLFGVAGFSGVYNWKAAVRSIFTVGFSLLLSIFLAYILFVGNLMD</sequence>
<keyword evidence="3" id="KW-1185">Reference proteome</keyword>